<organism evidence="2 3">
    <name type="scientific">Pichia membranifaciens NRRL Y-2026</name>
    <dbReference type="NCBI Taxonomy" id="763406"/>
    <lineage>
        <taxon>Eukaryota</taxon>
        <taxon>Fungi</taxon>
        <taxon>Dikarya</taxon>
        <taxon>Ascomycota</taxon>
        <taxon>Saccharomycotina</taxon>
        <taxon>Pichiomycetes</taxon>
        <taxon>Pichiales</taxon>
        <taxon>Pichiaceae</taxon>
        <taxon>Pichia</taxon>
    </lineage>
</organism>
<sequence>MSTSEAILVLIGGGHASGKKSGARILEEQLKLKFKDESLKIVMKDMEQYMSIDPKKTGSRSPYQFNFSDTKNDLEVLMNSDCDVIILYGLYALYDVEIVSMATVRVYIDCDADVRLGRWIKRDVLAAHSGKDRGTLELLKKAEKDKLEKLLDSYLTYSRSEMNTYIQDTKERADVILPKGADIAGFTLIIDGLQSLLIQKLEDSMHAATELQGQSARSYSTSSLNRETVIQNIKMLTPEPSVMSLTNDNFSNKNQIFYDAS</sequence>
<evidence type="ECO:0000259" key="1">
    <source>
        <dbReference type="Pfam" id="PF00485"/>
    </source>
</evidence>
<dbReference type="Proteomes" id="UP000094455">
    <property type="component" value="Unassembled WGS sequence"/>
</dbReference>
<dbReference type="GO" id="GO:0016301">
    <property type="term" value="F:kinase activity"/>
    <property type="evidence" value="ECO:0007669"/>
    <property type="project" value="InterPro"/>
</dbReference>
<protein>
    <recommendedName>
        <fullName evidence="1">Phosphoribulokinase/uridine kinase domain-containing protein</fullName>
    </recommendedName>
</protein>
<name>A0A1E3NRB7_9ASCO</name>
<dbReference type="SUPFAM" id="SSF52540">
    <property type="entry name" value="P-loop containing nucleoside triphosphate hydrolases"/>
    <property type="match status" value="1"/>
</dbReference>
<evidence type="ECO:0000313" key="3">
    <source>
        <dbReference type="Proteomes" id="UP000094455"/>
    </source>
</evidence>
<dbReference type="InterPro" id="IPR006083">
    <property type="entry name" value="PRK/URK"/>
</dbReference>
<keyword evidence="3" id="KW-1185">Reference proteome</keyword>
<gene>
    <name evidence="2" type="ORF">PICMEDRAFT_9145</name>
</gene>
<dbReference type="OrthoDB" id="738517at2759"/>
<dbReference type="EMBL" id="KV454001">
    <property type="protein sequence ID" value="ODQ48614.1"/>
    <property type="molecule type" value="Genomic_DNA"/>
</dbReference>
<evidence type="ECO:0000313" key="2">
    <source>
        <dbReference type="EMBL" id="ODQ48614.1"/>
    </source>
</evidence>
<dbReference type="PANTHER" id="PTHR10285">
    <property type="entry name" value="URIDINE KINASE"/>
    <property type="match status" value="1"/>
</dbReference>
<dbReference type="Gene3D" id="3.40.50.300">
    <property type="entry name" value="P-loop containing nucleotide triphosphate hydrolases"/>
    <property type="match status" value="1"/>
</dbReference>
<dbReference type="GO" id="GO:0005524">
    <property type="term" value="F:ATP binding"/>
    <property type="evidence" value="ECO:0007669"/>
    <property type="project" value="InterPro"/>
</dbReference>
<dbReference type="Pfam" id="PF00485">
    <property type="entry name" value="PRK"/>
    <property type="match status" value="1"/>
</dbReference>
<feature type="domain" description="Phosphoribulokinase/uridine kinase" evidence="1">
    <location>
        <begin position="57"/>
        <end position="181"/>
    </location>
</feature>
<dbReference type="InterPro" id="IPR027417">
    <property type="entry name" value="P-loop_NTPase"/>
</dbReference>
<reference evidence="2 3" key="1">
    <citation type="journal article" date="2016" name="Proc. Natl. Acad. Sci. U.S.A.">
        <title>Comparative genomics of biotechnologically important yeasts.</title>
        <authorList>
            <person name="Riley R."/>
            <person name="Haridas S."/>
            <person name="Wolfe K.H."/>
            <person name="Lopes M.R."/>
            <person name="Hittinger C.T."/>
            <person name="Goeker M."/>
            <person name="Salamov A.A."/>
            <person name="Wisecaver J.H."/>
            <person name="Long T.M."/>
            <person name="Calvey C.H."/>
            <person name="Aerts A.L."/>
            <person name="Barry K.W."/>
            <person name="Choi C."/>
            <person name="Clum A."/>
            <person name="Coughlan A.Y."/>
            <person name="Deshpande S."/>
            <person name="Douglass A.P."/>
            <person name="Hanson S.J."/>
            <person name="Klenk H.-P."/>
            <person name="LaButti K.M."/>
            <person name="Lapidus A."/>
            <person name="Lindquist E.A."/>
            <person name="Lipzen A.M."/>
            <person name="Meier-Kolthoff J.P."/>
            <person name="Ohm R.A."/>
            <person name="Otillar R.P."/>
            <person name="Pangilinan J.L."/>
            <person name="Peng Y."/>
            <person name="Rokas A."/>
            <person name="Rosa C.A."/>
            <person name="Scheuner C."/>
            <person name="Sibirny A.A."/>
            <person name="Slot J.C."/>
            <person name="Stielow J.B."/>
            <person name="Sun H."/>
            <person name="Kurtzman C.P."/>
            <person name="Blackwell M."/>
            <person name="Grigoriev I.V."/>
            <person name="Jeffries T.W."/>
        </authorList>
    </citation>
    <scope>NUCLEOTIDE SEQUENCE [LARGE SCALE GENOMIC DNA]</scope>
    <source>
        <strain evidence="2 3">NRRL Y-2026</strain>
    </source>
</reference>
<dbReference type="AlphaFoldDB" id="A0A1E3NRB7"/>
<dbReference type="STRING" id="763406.A0A1E3NRB7"/>
<proteinExistence type="predicted"/>
<dbReference type="GeneID" id="30181757"/>
<accession>A0A1E3NRB7</accession>
<dbReference type="RefSeq" id="XP_019019727.1">
    <property type="nucleotide sequence ID" value="XM_019165070.1"/>
</dbReference>